<sequence length="574" mass="65265">MVDFIRVLLIFLLQYGVSGIGLVPTNKLNNDLQLTLQDGIIQGQEETTLSNKTFYSYVGVPYAKPPINDLRFREPQLPEKWTGILDATVEGPFCAGVNISAMAKMIFKPQGEEDCLYLNVYTPRGPKESNPRNLLPVLVFYYGGAFLGGGPVKDRYGADFFMENDVIVVLPHFRISIFGYLSTEDLECPGNWAVKDQLAILKWVQTNIKRFGGDPGRVTIAGQSAGAVSVNSLFMSPKAKGLFHRAVIMSGSSLCFWAYQTDSRKIAFDLGIALGIETNDTKYLMQELRKVDSNAIMEAQLPVMLVNFMSALTNGLPFTPVVEPDHDGAVLTNYTFSLLEKGKFNKVPVMTGVTSLEMLVYKKVFDMAKPLLSLFDLSPGLLVRFTKNNQDRRTVGQKMKEYFLGNKNFADTTDRELMKLMTEDVYWRPVRKMAELISKYSPVYFYKFSYEGELGLKINSLFNGITERPFRGVGHTEDTFYLFDIKGFPRNDKDLNMTRKLTKLYSNFIKYGNPTPSKESILDNVTWPKVMGKKVPFLEIDTKMKVVKENFDDNNYQHWEYLYQTYGEKPFKVY</sequence>
<dbReference type="EC" id="3.1.1.-" evidence="6"/>
<evidence type="ECO:0000256" key="5">
    <source>
        <dbReference type="ARBA" id="ARBA00023180"/>
    </source>
</evidence>
<feature type="signal peptide" evidence="6">
    <location>
        <begin position="1"/>
        <end position="19"/>
    </location>
</feature>
<keyword evidence="5" id="KW-0325">Glycoprotein</keyword>
<dbReference type="SUPFAM" id="SSF53474">
    <property type="entry name" value="alpha/beta-Hydrolases"/>
    <property type="match status" value="1"/>
</dbReference>
<evidence type="ECO:0000256" key="3">
    <source>
        <dbReference type="ARBA" id="ARBA00022801"/>
    </source>
</evidence>
<dbReference type="InterPro" id="IPR029058">
    <property type="entry name" value="AB_hydrolase_fold"/>
</dbReference>
<accession>A0A8F4YK17</accession>
<feature type="chain" id="PRO_5034404843" description="Carboxylic ester hydrolase" evidence="6">
    <location>
        <begin position="20"/>
        <end position="574"/>
    </location>
</feature>
<proteinExistence type="evidence at transcript level"/>
<protein>
    <recommendedName>
        <fullName evidence="6">Carboxylic ester hydrolase</fullName>
        <ecNumber evidence="6">3.1.1.-</ecNumber>
    </recommendedName>
</protein>
<comment type="similarity">
    <text evidence="1 6">Belongs to the type-B carboxylesterase/lipase family.</text>
</comment>
<keyword evidence="6" id="KW-0732">Signal</keyword>
<evidence type="ECO:0000256" key="2">
    <source>
        <dbReference type="ARBA" id="ARBA00022487"/>
    </source>
</evidence>
<dbReference type="GO" id="GO:0052689">
    <property type="term" value="F:carboxylic ester hydrolase activity"/>
    <property type="evidence" value="ECO:0007669"/>
    <property type="project" value="UniProtKB-KW"/>
</dbReference>
<dbReference type="InterPro" id="IPR002018">
    <property type="entry name" value="CarbesteraseB"/>
</dbReference>
<feature type="domain" description="Carboxylesterase type B" evidence="7">
    <location>
        <begin position="32"/>
        <end position="559"/>
    </location>
</feature>
<name>A0A8F4YK17_SITZE</name>
<dbReference type="InterPro" id="IPR050309">
    <property type="entry name" value="Type-B_Carboxylest/Lipase"/>
</dbReference>
<organism evidence="8">
    <name type="scientific">Sitophilus zeamais</name>
    <name type="common">Maize weevil</name>
    <dbReference type="NCBI Taxonomy" id="7047"/>
    <lineage>
        <taxon>Eukaryota</taxon>
        <taxon>Metazoa</taxon>
        <taxon>Ecdysozoa</taxon>
        <taxon>Arthropoda</taxon>
        <taxon>Hexapoda</taxon>
        <taxon>Insecta</taxon>
        <taxon>Pterygota</taxon>
        <taxon>Neoptera</taxon>
        <taxon>Endopterygota</taxon>
        <taxon>Coleoptera</taxon>
        <taxon>Polyphaga</taxon>
        <taxon>Cucujiformia</taxon>
        <taxon>Curculionidae</taxon>
        <taxon>Dryophthorinae</taxon>
        <taxon>Sitophilus</taxon>
    </lineage>
</organism>
<dbReference type="Pfam" id="PF00135">
    <property type="entry name" value="COesterase"/>
    <property type="match status" value="1"/>
</dbReference>
<evidence type="ECO:0000313" key="8">
    <source>
        <dbReference type="EMBL" id="QXG07138.1"/>
    </source>
</evidence>
<dbReference type="PROSITE" id="PS00122">
    <property type="entry name" value="CARBOXYLESTERASE_B_1"/>
    <property type="match status" value="1"/>
</dbReference>
<evidence type="ECO:0000259" key="7">
    <source>
        <dbReference type="Pfam" id="PF00135"/>
    </source>
</evidence>
<dbReference type="InterPro" id="IPR019819">
    <property type="entry name" value="Carboxylesterase_B_CS"/>
</dbReference>
<keyword evidence="3 6" id="KW-0378">Hydrolase</keyword>
<dbReference type="PANTHER" id="PTHR11559">
    <property type="entry name" value="CARBOXYLESTERASE"/>
    <property type="match status" value="1"/>
</dbReference>
<dbReference type="PROSITE" id="PS00941">
    <property type="entry name" value="CARBOXYLESTERASE_B_2"/>
    <property type="match status" value="1"/>
</dbReference>
<dbReference type="Gene3D" id="3.40.50.1820">
    <property type="entry name" value="alpha/beta hydrolase"/>
    <property type="match status" value="1"/>
</dbReference>
<evidence type="ECO:0000256" key="1">
    <source>
        <dbReference type="ARBA" id="ARBA00005964"/>
    </source>
</evidence>
<dbReference type="EMBL" id="MW390699">
    <property type="protein sequence ID" value="QXG07138.1"/>
    <property type="molecule type" value="mRNA"/>
</dbReference>
<dbReference type="AlphaFoldDB" id="A0A8F4YK17"/>
<reference evidence="8" key="1">
    <citation type="submission" date="2020-12" db="EMBL/GenBank/DDBJ databases">
        <authorList>
            <person name="Tang Q."/>
            <person name="Xia D."/>
        </authorList>
    </citation>
    <scope>NUCLEOTIDE SEQUENCE</scope>
    <source>
        <strain evidence="8">SzeaCXE8</strain>
    </source>
</reference>
<dbReference type="InterPro" id="IPR019826">
    <property type="entry name" value="Carboxylesterase_B_AS"/>
</dbReference>
<keyword evidence="2" id="KW-0719">Serine esterase</keyword>
<evidence type="ECO:0000256" key="6">
    <source>
        <dbReference type="RuleBase" id="RU361235"/>
    </source>
</evidence>
<keyword evidence="4" id="KW-1015">Disulfide bond</keyword>
<evidence type="ECO:0000256" key="4">
    <source>
        <dbReference type="ARBA" id="ARBA00023157"/>
    </source>
</evidence>